<dbReference type="STRING" id="108015.GA0061099_1001568"/>
<dbReference type="Proteomes" id="UP000051380">
    <property type="component" value="Unassembled WGS sequence"/>
</dbReference>
<dbReference type="EMBL" id="LJYF01000012">
    <property type="protein sequence ID" value="KRP99478.1"/>
    <property type="molecule type" value="Genomic_DNA"/>
</dbReference>
<comment type="caution">
    <text evidence="2">The sequence shown here is derived from an EMBL/GenBank/DDBJ whole genome shotgun (WGS) entry which is preliminary data.</text>
</comment>
<dbReference type="SUPFAM" id="SSF55469">
    <property type="entry name" value="FMN-dependent nitroreductase-like"/>
    <property type="match status" value="2"/>
</dbReference>
<feature type="signal peptide" evidence="1">
    <location>
        <begin position="1"/>
        <end position="38"/>
    </location>
</feature>
<dbReference type="GO" id="GO:0016491">
    <property type="term" value="F:oxidoreductase activity"/>
    <property type="evidence" value="ECO:0007669"/>
    <property type="project" value="InterPro"/>
</dbReference>
<name>A0A0R3CP01_9BRAD</name>
<evidence type="ECO:0000313" key="2">
    <source>
        <dbReference type="EMBL" id="KRP99478.1"/>
    </source>
</evidence>
<feature type="chain" id="PRO_5006434565" evidence="1">
    <location>
        <begin position="39"/>
        <end position="370"/>
    </location>
</feature>
<dbReference type="InterPro" id="IPR006311">
    <property type="entry name" value="TAT_signal"/>
</dbReference>
<protein>
    <submittedName>
        <fullName evidence="2">Tat pathway signal protein</fullName>
    </submittedName>
</protein>
<organism evidence="2 3">
    <name type="scientific">Bradyrhizobium yuanmingense</name>
    <dbReference type="NCBI Taxonomy" id="108015"/>
    <lineage>
        <taxon>Bacteria</taxon>
        <taxon>Pseudomonadati</taxon>
        <taxon>Pseudomonadota</taxon>
        <taxon>Alphaproteobacteria</taxon>
        <taxon>Hyphomicrobiales</taxon>
        <taxon>Nitrobacteraceae</taxon>
        <taxon>Bradyrhizobium</taxon>
    </lineage>
</organism>
<dbReference type="OrthoDB" id="8156917at2"/>
<proteinExistence type="predicted"/>
<gene>
    <name evidence="2" type="ORF">AOQ72_13265</name>
</gene>
<dbReference type="RefSeq" id="WP_057026855.1">
    <property type="nucleotide sequence ID" value="NZ_LJYF01000012.1"/>
</dbReference>
<dbReference type="AlphaFoldDB" id="A0A0R3CP01"/>
<keyword evidence="1" id="KW-0732">Signal</keyword>
<dbReference type="InterPro" id="IPR000415">
    <property type="entry name" value="Nitroreductase-like"/>
</dbReference>
<evidence type="ECO:0000313" key="3">
    <source>
        <dbReference type="Proteomes" id="UP000051380"/>
    </source>
</evidence>
<dbReference type="NCBIfam" id="NF047509">
    <property type="entry name" value="Rv3131_FMN_oxido"/>
    <property type="match status" value="1"/>
</dbReference>
<evidence type="ECO:0000256" key="1">
    <source>
        <dbReference type="SAM" id="SignalP"/>
    </source>
</evidence>
<accession>A0A0R3CP01</accession>
<sequence>MPRAIEAERTGVANRRQFITTALGLSAAAIGSPSAALAAMTYDEAINASRAPLRAAPRDRELVRFATLAANSHNTQPWIFSVRGNVITIAPDVARRCPAVDPDDHHLFVSLGCAAENLILAAATLGCRADPAVDGDRIVITLGEAAPAASALADAIPVRQCTRAAFAGKPAAPEMLRQLENACRQPGVAAILITERAGMAEVTDYVLEGNSAQMRDKAFMRELVDWIRFNEAEAVATMDGLFAPASGNPALPSWIARPLLKLFFTESGENKKYREQLDSSAGVVVLAADRSDTSHWIAVGRACQRFGLQATALGLKYSFVNQPVEVAALRQQFATRLGLGERRPDIVMRFGTGPSLPKSLRRPPELVMRS</sequence>
<dbReference type="PROSITE" id="PS51318">
    <property type="entry name" value="TAT"/>
    <property type="match status" value="1"/>
</dbReference>
<dbReference type="Gene3D" id="3.40.109.10">
    <property type="entry name" value="NADH Oxidase"/>
    <property type="match status" value="1"/>
</dbReference>
<reference evidence="2 3" key="1">
    <citation type="submission" date="2015-09" db="EMBL/GenBank/DDBJ databases">
        <title>Draft Genome Sequence of the Strain BR 3267 (Bradyrhizobium yuanmingense) recommended as inoculant for cowpea in Brazil.</title>
        <authorList>
            <person name="Simoes-Araujo J.L."/>
            <person name="Zilli J.E."/>
        </authorList>
    </citation>
    <scope>NUCLEOTIDE SEQUENCE [LARGE SCALE GENOMIC DNA]</scope>
    <source>
        <strain evidence="2 3">BR3267</strain>
    </source>
</reference>